<feature type="signal peptide" evidence="1">
    <location>
        <begin position="1"/>
        <end position="22"/>
    </location>
</feature>
<keyword evidence="3" id="KW-1185">Reference proteome</keyword>
<evidence type="ECO:0000256" key="1">
    <source>
        <dbReference type="SAM" id="SignalP"/>
    </source>
</evidence>
<keyword evidence="1" id="KW-0732">Signal</keyword>
<dbReference type="OrthoDB" id="2674421at2759"/>
<proteinExistence type="predicted"/>
<dbReference type="AlphaFoldDB" id="A0A9W9AVV1"/>
<dbReference type="Proteomes" id="UP001150266">
    <property type="component" value="Unassembled WGS sequence"/>
</dbReference>
<name>A0A9W9AVV1_9AGAR</name>
<gene>
    <name evidence="2" type="ORF">J3R30DRAFT_3360969</name>
</gene>
<comment type="caution">
    <text evidence="2">The sequence shown here is derived from an EMBL/GenBank/DDBJ whole genome shotgun (WGS) entry which is preliminary data.</text>
</comment>
<feature type="chain" id="PRO_5040736736" evidence="1">
    <location>
        <begin position="23"/>
        <end position="380"/>
    </location>
</feature>
<evidence type="ECO:0000313" key="3">
    <source>
        <dbReference type="Proteomes" id="UP001150266"/>
    </source>
</evidence>
<reference evidence="2" key="1">
    <citation type="submission" date="2022-08" db="EMBL/GenBank/DDBJ databases">
        <title>A Global Phylogenomic Analysis of the Shiitake Genus Lentinula.</title>
        <authorList>
            <consortium name="DOE Joint Genome Institute"/>
            <person name="Sierra-Patev S."/>
            <person name="Min B."/>
            <person name="Naranjo-Ortiz M."/>
            <person name="Looney B."/>
            <person name="Konkel Z."/>
            <person name="Slot J.C."/>
            <person name="Sakamoto Y."/>
            <person name="Steenwyk J.L."/>
            <person name="Rokas A."/>
            <person name="Carro J."/>
            <person name="Camarero S."/>
            <person name="Ferreira P."/>
            <person name="Molpeceres G."/>
            <person name="Ruiz-Duenas F.J."/>
            <person name="Serrano A."/>
            <person name="Henrissat B."/>
            <person name="Drula E."/>
            <person name="Hughes K.W."/>
            <person name="Mata J.L."/>
            <person name="Ishikawa N.K."/>
            <person name="Vargas-Isla R."/>
            <person name="Ushijima S."/>
            <person name="Smith C.A."/>
            <person name="Ahrendt S."/>
            <person name="Andreopoulos W."/>
            <person name="He G."/>
            <person name="Labutti K."/>
            <person name="Lipzen A."/>
            <person name="Ng V."/>
            <person name="Riley R."/>
            <person name="Sandor L."/>
            <person name="Barry K."/>
            <person name="Martinez A.T."/>
            <person name="Xiao Y."/>
            <person name="Gibbons J.G."/>
            <person name="Terashima K."/>
            <person name="Grigoriev I.V."/>
            <person name="Hibbett D.S."/>
        </authorList>
    </citation>
    <scope>NUCLEOTIDE SEQUENCE</scope>
    <source>
        <strain evidence="2">JLM2183</strain>
    </source>
</reference>
<dbReference type="EMBL" id="JAOTPV010000001">
    <property type="protein sequence ID" value="KAJ4490175.1"/>
    <property type="molecule type" value="Genomic_DNA"/>
</dbReference>
<protein>
    <submittedName>
        <fullName evidence="2">Uncharacterized protein</fullName>
    </submittedName>
</protein>
<evidence type="ECO:0000313" key="2">
    <source>
        <dbReference type="EMBL" id="KAJ4490175.1"/>
    </source>
</evidence>
<organism evidence="2 3">
    <name type="scientific">Lentinula aciculospora</name>
    <dbReference type="NCBI Taxonomy" id="153920"/>
    <lineage>
        <taxon>Eukaryota</taxon>
        <taxon>Fungi</taxon>
        <taxon>Dikarya</taxon>
        <taxon>Basidiomycota</taxon>
        <taxon>Agaricomycotina</taxon>
        <taxon>Agaricomycetes</taxon>
        <taxon>Agaricomycetidae</taxon>
        <taxon>Agaricales</taxon>
        <taxon>Marasmiineae</taxon>
        <taxon>Omphalotaceae</taxon>
        <taxon>Lentinula</taxon>
    </lineage>
</organism>
<sequence>MLIVSLTIQLFLVLHSRQYYSATPHSVVLSPGFQNLMYGHPYSYPLLGVLMSPHRPHYLPSRWTAHTHPEGQLYFHRNSALQVTTDAYLYATEILDKVLLWVKIIEDLLEEKNIPLSDSVELYILLEDAGCAYYLVDHASRSQFWLEAIPSEDLGIPNVDSPSHLSLYLEYLYWTHIEHFPMHLGGLPVKVVDDLLCVLSFALTGVPARFGLPVTSSDAFRPSSPDQMTSQNSTFFYTQQECAQFIKILKLARERSADGHQVCVIARLWRQVCDNRFVTHYGQETSRLSRDQAILYHPPQSSSRISAVTRFITFAASDTYQAKLDDLFVDRLVYFSQWRPFIRRCLRGWRRSVWNVSSHIQVPSISSTYRNPVSFRHLRS</sequence>
<accession>A0A9W9AVV1</accession>